<comment type="caution">
    <text evidence="10">The sequence shown here is derived from an EMBL/GenBank/DDBJ whole genome shotgun (WGS) entry which is preliminary data.</text>
</comment>
<protein>
    <recommendedName>
        <fullName evidence="7">Amine oxidase</fullName>
        <ecNumber evidence="7">1.4.3.-</ecNumber>
    </recommendedName>
</protein>
<comment type="similarity">
    <text evidence="7">Belongs to the flavin monoamine oxidase family.</text>
</comment>
<dbReference type="InterPro" id="IPR045379">
    <property type="entry name" value="Crinkler_N"/>
</dbReference>
<reference evidence="10 11" key="1">
    <citation type="submission" date="2018-09" db="EMBL/GenBank/DDBJ databases">
        <title>Genomic investigation of the strawberry pathogen Phytophthora fragariae indicates pathogenicity is determined by transcriptional variation in three key races.</title>
        <authorList>
            <person name="Adams T.M."/>
            <person name="Armitage A.D."/>
            <person name="Sobczyk M.K."/>
            <person name="Bates H.J."/>
            <person name="Dunwell J.M."/>
            <person name="Nellist C.F."/>
            <person name="Harrison R.J."/>
        </authorList>
    </citation>
    <scope>NUCLEOTIDE SEQUENCE [LARGE SCALE GENOMIC DNA]</scope>
    <source>
        <strain evidence="10 11">SCRP245</strain>
    </source>
</reference>
<evidence type="ECO:0000256" key="2">
    <source>
        <dbReference type="ARBA" id="ARBA00004340"/>
    </source>
</evidence>
<feature type="binding site" evidence="6">
    <location>
        <position position="252"/>
    </location>
    <ligand>
        <name>FAD</name>
        <dbReference type="ChEBI" id="CHEBI:57692"/>
    </ligand>
</feature>
<proteinExistence type="inferred from homology"/>
<keyword evidence="7" id="KW-0285">Flavoprotein</keyword>
<evidence type="ECO:0000313" key="11">
    <source>
        <dbReference type="Proteomes" id="UP000460718"/>
    </source>
</evidence>
<name>A0A6A3ME88_9STRA</name>
<dbReference type="InterPro" id="IPR050281">
    <property type="entry name" value="Flavin_monoamine_oxidase"/>
</dbReference>
<dbReference type="EC" id="1.4.3.-" evidence="7"/>
<evidence type="ECO:0000256" key="5">
    <source>
        <dbReference type="ARBA" id="ARBA00023002"/>
    </source>
</evidence>
<organism evidence="10 11">
    <name type="scientific">Phytophthora fragariae</name>
    <dbReference type="NCBI Taxonomy" id="53985"/>
    <lineage>
        <taxon>Eukaryota</taxon>
        <taxon>Sar</taxon>
        <taxon>Stramenopiles</taxon>
        <taxon>Oomycota</taxon>
        <taxon>Peronosporomycetes</taxon>
        <taxon>Peronosporales</taxon>
        <taxon>Peronosporaceae</taxon>
        <taxon>Phytophthora</taxon>
    </lineage>
</organism>
<evidence type="ECO:0000256" key="4">
    <source>
        <dbReference type="ARBA" id="ARBA00022525"/>
    </source>
</evidence>
<keyword evidence="5 7" id="KW-0560">Oxidoreductase</keyword>
<evidence type="ECO:0000259" key="9">
    <source>
        <dbReference type="Pfam" id="PF20147"/>
    </source>
</evidence>
<keyword evidence="7" id="KW-0274">FAD</keyword>
<evidence type="ECO:0000259" key="8">
    <source>
        <dbReference type="Pfam" id="PF01593"/>
    </source>
</evidence>
<dbReference type="SUPFAM" id="SSF51905">
    <property type="entry name" value="FAD/NAD(P)-binding domain"/>
    <property type="match status" value="1"/>
</dbReference>
<dbReference type="Gene3D" id="3.90.660.10">
    <property type="match status" value="1"/>
</dbReference>
<feature type="domain" description="Amine oxidase" evidence="8">
    <location>
        <begin position="26"/>
        <end position="476"/>
    </location>
</feature>
<dbReference type="PANTHER" id="PTHR10742">
    <property type="entry name" value="FLAVIN MONOAMINE OXIDASE"/>
    <property type="match status" value="1"/>
</dbReference>
<accession>A0A6A3ME88</accession>
<gene>
    <name evidence="10" type="ORF">PF011_g906</name>
</gene>
<comment type="subcellular location">
    <subcellularLocation>
        <location evidence="2">Host cell</location>
    </subcellularLocation>
    <subcellularLocation>
        <location evidence="3">Secreted</location>
    </subcellularLocation>
</comment>
<dbReference type="GO" id="GO:0005576">
    <property type="term" value="C:extracellular region"/>
    <property type="evidence" value="ECO:0007669"/>
    <property type="project" value="UniProtKB-SubCell"/>
</dbReference>
<evidence type="ECO:0000256" key="3">
    <source>
        <dbReference type="ARBA" id="ARBA00004613"/>
    </source>
</evidence>
<evidence type="ECO:0000256" key="1">
    <source>
        <dbReference type="ARBA" id="ARBA00001974"/>
    </source>
</evidence>
<dbReference type="InterPro" id="IPR001613">
    <property type="entry name" value="Flavin_amine_oxidase"/>
</dbReference>
<dbReference type="PRINTS" id="PR00757">
    <property type="entry name" value="AMINEOXDASEF"/>
</dbReference>
<dbReference type="InterPro" id="IPR036188">
    <property type="entry name" value="FAD/NAD-bd_sf"/>
</dbReference>
<dbReference type="AlphaFoldDB" id="A0A6A3ME88"/>
<keyword evidence="4" id="KW-0964">Secreted</keyword>
<sequence>MPNLSSEPIETPLEASYRVVVIGAGLAGVSAANELLSSGHFDTSDVCVLEAQTRIGGRVQTKSFSDSLPVNVEVGAAWIHGTEGNPFAALAKQFGISFKEISPRNPWLHPGSCSNFLLFDGSRQLSNQQTAETWAWQDLLMRKLQQLARSDHGHEHRDKTLSAVVEHLLDSDRELLEVMGGVKARAKIELFLRLMEAWFGLTVEDLNLDVFVETDLMGDDPGAHCIVPAGMERFIDHLAEPLQDVIHTNVSVASINYDGADGVIIECNDGRRVTADRVIVATSLGLLQSGKLHFQPELPAVKTGALKRSKMGQYMKVLVQFPEVFWPKDATFMGQLQTKNSSEGTERRIYFPLVFNYHLAKRVPILEGVLIGDNASDISASFTDEEIAHALFLQMQETFGPGVPEPINHFITRWDQDQWSVGAYSCVTARNAHEDPDLLKQTVANRVLFAGEAVDPKYQGALQAAYFSGLEAAAELVAQNLSVIALKKAIKVEKPDTIKVEADKLQLFVAKRDDAWLTESDVKNGVKDTTGLKRLDAARSRISDVGLSEDAVKSDRSKEEVAALKGPVNVMVLTPDAEKRFWLVTGSVDNALATKGIRFRVYRLVASYLGYYDPARRVGDKDNALWYEGETLLIHSLFETRENALMFDNALHDECITALSPLNGHNVSTKLPWTSTPGELSELRRIYSRDYVPHDTESPQASMGSLSTTISLVDYCRKVTRYTKYDDDPSNRFALSAEVHEWYDARVLVLPVMNISVESVSEDFVIGNRYKVNLIVRALDAGFARLIALRLKEGFVASDDGLEMRTFVYVLNKEVFCKCMEWKCKEVEKKWKEHNDMASAVD</sequence>
<feature type="domain" description="Crinkler effector protein N-terminal" evidence="9">
    <location>
        <begin position="478"/>
        <end position="545"/>
    </location>
</feature>
<feature type="binding site" evidence="6">
    <location>
        <begin position="50"/>
        <end position="51"/>
    </location>
    <ligand>
        <name>FAD</name>
        <dbReference type="ChEBI" id="CHEBI:57692"/>
    </ligand>
</feature>
<dbReference type="InterPro" id="IPR002937">
    <property type="entry name" value="Amino_oxidase"/>
</dbReference>
<dbReference type="Gene3D" id="3.50.50.60">
    <property type="entry name" value="FAD/NAD(P)-binding domain"/>
    <property type="match status" value="1"/>
</dbReference>
<dbReference type="SUPFAM" id="SSF54373">
    <property type="entry name" value="FAD-linked reductases, C-terminal domain"/>
    <property type="match status" value="1"/>
</dbReference>
<dbReference type="Pfam" id="PF01593">
    <property type="entry name" value="Amino_oxidase"/>
    <property type="match status" value="1"/>
</dbReference>
<evidence type="ECO:0000256" key="6">
    <source>
        <dbReference type="PIRSR" id="PIRSR601613-1"/>
    </source>
</evidence>
<dbReference type="Proteomes" id="UP000460718">
    <property type="component" value="Unassembled WGS sequence"/>
</dbReference>
<evidence type="ECO:0000313" key="10">
    <source>
        <dbReference type="EMBL" id="KAE9029816.1"/>
    </source>
</evidence>
<dbReference type="Pfam" id="PF20147">
    <property type="entry name" value="Crinkler"/>
    <property type="match status" value="1"/>
</dbReference>
<evidence type="ECO:0000256" key="7">
    <source>
        <dbReference type="RuleBase" id="RU362067"/>
    </source>
</evidence>
<dbReference type="GO" id="GO:0043657">
    <property type="term" value="C:host cell"/>
    <property type="evidence" value="ECO:0007669"/>
    <property type="project" value="UniProtKB-SubCell"/>
</dbReference>
<dbReference type="EMBL" id="QXFW01000022">
    <property type="protein sequence ID" value="KAE9029816.1"/>
    <property type="molecule type" value="Genomic_DNA"/>
</dbReference>
<dbReference type="PANTHER" id="PTHR10742:SF410">
    <property type="entry name" value="LYSINE-SPECIFIC HISTONE DEMETHYLASE 2"/>
    <property type="match status" value="1"/>
</dbReference>
<comment type="cofactor">
    <cofactor evidence="1 7">
        <name>FAD</name>
        <dbReference type="ChEBI" id="CHEBI:57692"/>
    </cofactor>
</comment>
<dbReference type="GO" id="GO:0016491">
    <property type="term" value="F:oxidoreductase activity"/>
    <property type="evidence" value="ECO:0007669"/>
    <property type="project" value="UniProtKB-KW"/>
</dbReference>